<dbReference type="EMBL" id="JAGHQM010000567">
    <property type="protein sequence ID" value="KAH0559571.1"/>
    <property type="molecule type" value="Genomic_DNA"/>
</dbReference>
<evidence type="ECO:0000313" key="2">
    <source>
        <dbReference type="EMBL" id="KAH0559571.1"/>
    </source>
</evidence>
<comment type="caution">
    <text evidence="2">The sequence shown here is derived from an EMBL/GenBank/DDBJ whole genome shotgun (WGS) entry which is preliminary data.</text>
</comment>
<reference evidence="2" key="1">
    <citation type="submission" date="2021-03" db="EMBL/GenBank/DDBJ databases">
        <title>Comparative genomics and phylogenomic investigation of the class Geoglossomycetes provide insights into ecological specialization and systematics.</title>
        <authorList>
            <person name="Melie T."/>
            <person name="Pirro S."/>
            <person name="Miller A.N."/>
            <person name="Quandt A."/>
        </authorList>
    </citation>
    <scope>NUCLEOTIDE SEQUENCE</scope>
    <source>
        <strain evidence="2">CAQ_001_2017</strain>
    </source>
</reference>
<evidence type="ECO:0000256" key="1">
    <source>
        <dbReference type="SAM" id="MobiDB-lite"/>
    </source>
</evidence>
<protein>
    <submittedName>
        <fullName evidence="2">Uncharacterized protein</fullName>
    </submittedName>
</protein>
<sequence length="98" mass="10604">MSNEISVPNTGSSKTSSASKSSDIKVARLADNTIEISRKSGLNGLGALPNPNTHPESNVVYHDLGWCFGALREPLKDIQSVHILKFSGRDILELPNPY</sequence>
<dbReference type="AlphaFoldDB" id="A0A9P8RPZ0"/>
<keyword evidence="3" id="KW-1185">Reference proteome</keyword>
<proteinExistence type="predicted"/>
<feature type="region of interest" description="Disordered" evidence="1">
    <location>
        <begin position="1"/>
        <end position="23"/>
    </location>
</feature>
<feature type="compositionally biased region" description="Low complexity" evidence="1">
    <location>
        <begin position="12"/>
        <end position="21"/>
    </location>
</feature>
<accession>A0A9P8RPZ0</accession>
<evidence type="ECO:0000313" key="3">
    <source>
        <dbReference type="Proteomes" id="UP000750711"/>
    </source>
</evidence>
<dbReference type="Proteomes" id="UP000750711">
    <property type="component" value="Unassembled WGS sequence"/>
</dbReference>
<feature type="compositionally biased region" description="Polar residues" evidence="1">
    <location>
        <begin position="1"/>
        <end position="11"/>
    </location>
</feature>
<gene>
    <name evidence="2" type="ORF">GP486_003909</name>
</gene>
<organism evidence="2 3">
    <name type="scientific">Trichoglossum hirsutum</name>
    <dbReference type="NCBI Taxonomy" id="265104"/>
    <lineage>
        <taxon>Eukaryota</taxon>
        <taxon>Fungi</taxon>
        <taxon>Dikarya</taxon>
        <taxon>Ascomycota</taxon>
        <taxon>Pezizomycotina</taxon>
        <taxon>Geoglossomycetes</taxon>
        <taxon>Geoglossales</taxon>
        <taxon>Geoglossaceae</taxon>
        <taxon>Trichoglossum</taxon>
    </lineage>
</organism>
<name>A0A9P8RPZ0_9PEZI</name>